<dbReference type="Proteomes" id="UP000051950">
    <property type="component" value="Unassembled WGS sequence"/>
</dbReference>
<keyword evidence="9" id="KW-1185">Reference proteome</keyword>
<dbReference type="GO" id="GO:0006412">
    <property type="term" value="P:translation"/>
    <property type="evidence" value="ECO:0007669"/>
    <property type="project" value="UniProtKB-UniRule"/>
</dbReference>
<dbReference type="InterPro" id="IPR020057">
    <property type="entry name" value="Ribosomal_bL25_b-dom"/>
</dbReference>
<dbReference type="InterPro" id="IPR011035">
    <property type="entry name" value="Ribosomal_bL25/Gln-tRNA_synth"/>
</dbReference>
<dbReference type="Pfam" id="PF14693">
    <property type="entry name" value="Ribosomal_TL5_C"/>
    <property type="match status" value="1"/>
</dbReference>
<evidence type="ECO:0000313" key="8">
    <source>
        <dbReference type="EMBL" id="KRT16985.1"/>
    </source>
</evidence>
<dbReference type="PANTHER" id="PTHR33284">
    <property type="entry name" value="RIBOSOMAL PROTEIN L25/GLN-TRNA SYNTHETASE, ANTI-CODON-BINDING DOMAIN-CONTAINING PROTEIN"/>
    <property type="match status" value="1"/>
</dbReference>
<evidence type="ECO:0000256" key="5">
    <source>
        <dbReference type="HAMAP-Rule" id="MF_01334"/>
    </source>
</evidence>
<dbReference type="EMBL" id="LMZQ01000003">
    <property type="protein sequence ID" value="KRT16985.1"/>
    <property type="molecule type" value="Genomic_DNA"/>
</dbReference>
<dbReference type="InterPro" id="IPR037121">
    <property type="entry name" value="Ribosomal_bL25_C"/>
</dbReference>
<dbReference type="InterPro" id="IPR020930">
    <property type="entry name" value="Ribosomal_uL5_bac-type"/>
</dbReference>
<name>A0A0T5VTK0_9SPHI</name>
<dbReference type="NCBIfam" id="NF004132">
    <property type="entry name" value="PRK05618.2-2"/>
    <property type="match status" value="1"/>
</dbReference>
<dbReference type="InterPro" id="IPR020056">
    <property type="entry name" value="Rbsml_bL25/Gln-tRNA_synth_N"/>
</dbReference>
<dbReference type="InterPro" id="IPR001021">
    <property type="entry name" value="Ribosomal_bL25_long"/>
</dbReference>
<dbReference type="SUPFAM" id="SSF50715">
    <property type="entry name" value="Ribosomal protein L25-like"/>
    <property type="match status" value="1"/>
</dbReference>
<keyword evidence="3 5" id="KW-0689">Ribosomal protein</keyword>
<feature type="domain" description="Large ribosomal subunit protein bL25 beta" evidence="7">
    <location>
        <begin position="98"/>
        <end position="179"/>
    </location>
</feature>
<dbReference type="InterPro" id="IPR029751">
    <property type="entry name" value="Ribosomal_L25_dom"/>
</dbReference>
<comment type="subunit">
    <text evidence="5">Part of the 50S ribosomal subunit; part of the 5S rRNA/L5/L18/L25 subcomplex. Contacts the 5S rRNA. Binds to the 5S rRNA independently of L5 and L18.</text>
</comment>
<gene>
    <name evidence="5" type="primary">rplY</name>
    <name evidence="5" type="synonym">ctc</name>
    <name evidence="8" type="ORF">ASU31_04695</name>
</gene>
<dbReference type="GO" id="GO:0022625">
    <property type="term" value="C:cytosolic large ribosomal subunit"/>
    <property type="evidence" value="ECO:0007669"/>
    <property type="project" value="TreeGrafter"/>
</dbReference>
<comment type="similarity">
    <text evidence="5">Belongs to the bacterial ribosomal protein bL25 family. CTC subfamily.</text>
</comment>
<dbReference type="Pfam" id="PF01386">
    <property type="entry name" value="Ribosomal_L25p"/>
    <property type="match status" value="1"/>
</dbReference>
<proteinExistence type="inferred from homology"/>
<evidence type="ECO:0000259" key="7">
    <source>
        <dbReference type="Pfam" id="PF14693"/>
    </source>
</evidence>
<dbReference type="STRING" id="687842.ASU31_04695"/>
<sequence>MKTIAISGSPRENVGKRDAKELRYEGKVPAVLYGGKEQQHFAVVIADLRDVIYTPDVNFVEIDVNGTKTKAIVKDTQFHPLTDVLMHIDFLQLFDEKEIVMEIPVKLTGTSPGVKMGGKLIQKLRKLRVKALPANMPQNVEVSLEKLEVGSLFRVRDLKGDKYVITNTPEDTIVSVAMSRALKQAETEAAKGKK</sequence>
<dbReference type="GO" id="GO:0008097">
    <property type="term" value="F:5S rRNA binding"/>
    <property type="evidence" value="ECO:0007669"/>
    <property type="project" value="InterPro"/>
</dbReference>
<keyword evidence="4 5" id="KW-0687">Ribonucleoprotein</keyword>
<dbReference type="Gene3D" id="2.40.240.10">
    <property type="entry name" value="Ribosomal Protein L25, Chain P"/>
    <property type="match status" value="1"/>
</dbReference>
<evidence type="ECO:0000256" key="2">
    <source>
        <dbReference type="ARBA" id="ARBA00022884"/>
    </source>
</evidence>
<organism evidence="8 9">
    <name type="scientific">Pedobacter ginsenosidimutans</name>
    <dbReference type="NCBI Taxonomy" id="687842"/>
    <lineage>
        <taxon>Bacteria</taxon>
        <taxon>Pseudomonadati</taxon>
        <taxon>Bacteroidota</taxon>
        <taxon>Sphingobacteriia</taxon>
        <taxon>Sphingobacteriales</taxon>
        <taxon>Sphingobacteriaceae</taxon>
        <taxon>Pedobacter</taxon>
    </lineage>
</organism>
<dbReference type="OrthoDB" id="9786489at2"/>
<dbReference type="NCBIfam" id="TIGR00731">
    <property type="entry name" value="bL25_bact_ctc"/>
    <property type="match status" value="1"/>
</dbReference>
<evidence type="ECO:0000256" key="4">
    <source>
        <dbReference type="ARBA" id="ARBA00023274"/>
    </source>
</evidence>
<keyword evidence="2 5" id="KW-0694">RNA-binding</keyword>
<dbReference type="AlphaFoldDB" id="A0A0T5VTK0"/>
<dbReference type="RefSeq" id="WP_057931231.1">
    <property type="nucleotide sequence ID" value="NZ_LMZQ01000003.1"/>
</dbReference>
<comment type="function">
    <text evidence="5">This is one of the proteins that binds to the 5S RNA in the ribosome where it forms part of the central protuberance.</text>
</comment>
<evidence type="ECO:0000313" key="9">
    <source>
        <dbReference type="Proteomes" id="UP000051950"/>
    </source>
</evidence>
<feature type="domain" description="Large ribosomal subunit protein bL25 L25" evidence="6">
    <location>
        <begin position="7"/>
        <end position="90"/>
    </location>
</feature>
<dbReference type="CDD" id="cd00495">
    <property type="entry name" value="Ribosomal_L25_TL5_CTC"/>
    <property type="match status" value="1"/>
</dbReference>
<protein>
    <recommendedName>
        <fullName evidence="5">Large ribosomal subunit protein bL25</fullName>
    </recommendedName>
    <alternativeName>
        <fullName evidence="5">General stress protein CTC</fullName>
    </alternativeName>
</protein>
<dbReference type="HAMAP" id="MF_01334">
    <property type="entry name" value="Ribosomal_bL25_CTC"/>
    <property type="match status" value="1"/>
</dbReference>
<comment type="caution">
    <text evidence="8">The sequence shown here is derived from an EMBL/GenBank/DDBJ whole genome shotgun (WGS) entry which is preliminary data.</text>
</comment>
<evidence type="ECO:0000259" key="6">
    <source>
        <dbReference type="Pfam" id="PF01386"/>
    </source>
</evidence>
<keyword evidence="1 5" id="KW-0699">rRNA-binding</keyword>
<dbReference type="Gene3D" id="2.170.120.20">
    <property type="entry name" value="Ribosomal protein L25, beta domain"/>
    <property type="match status" value="1"/>
</dbReference>
<dbReference type="GO" id="GO:0003735">
    <property type="term" value="F:structural constituent of ribosome"/>
    <property type="evidence" value="ECO:0007669"/>
    <property type="project" value="InterPro"/>
</dbReference>
<evidence type="ECO:0000256" key="3">
    <source>
        <dbReference type="ARBA" id="ARBA00022980"/>
    </source>
</evidence>
<reference evidence="8 9" key="1">
    <citation type="submission" date="2015-11" db="EMBL/GenBank/DDBJ databases">
        <title>Sequence of Pedobacter ginsenosidimutans.</title>
        <authorList>
            <person name="Carson E."/>
            <person name="Keyser V."/>
            <person name="Newman J."/>
            <person name="Miller J."/>
        </authorList>
    </citation>
    <scope>NUCLEOTIDE SEQUENCE [LARGE SCALE GENOMIC DNA]</scope>
    <source>
        <strain evidence="8 9">KACC 14530</strain>
    </source>
</reference>
<accession>A0A0T5VTK0</accession>
<dbReference type="PANTHER" id="PTHR33284:SF1">
    <property type="entry name" value="RIBOSOMAL PROTEIN L25_GLN-TRNA SYNTHETASE, ANTI-CODON-BINDING DOMAIN-CONTAINING PROTEIN"/>
    <property type="match status" value="1"/>
</dbReference>
<evidence type="ECO:0000256" key="1">
    <source>
        <dbReference type="ARBA" id="ARBA00022730"/>
    </source>
</evidence>